<reference evidence="1 2" key="1">
    <citation type="submission" date="2019-09" db="EMBL/GenBank/DDBJ databases">
        <title>Nocardioides panacisoli sp. nov., isolated from the soil of a ginseng field.</title>
        <authorList>
            <person name="Cho C."/>
        </authorList>
    </citation>
    <scope>NUCLEOTIDE SEQUENCE [LARGE SCALE GENOMIC DNA]</scope>
    <source>
        <strain evidence="1 2">BN140041</strain>
    </source>
</reference>
<evidence type="ECO:0000313" key="1">
    <source>
        <dbReference type="EMBL" id="KAA1426387.1"/>
    </source>
</evidence>
<dbReference type="SUPFAM" id="SSF51905">
    <property type="entry name" value="FAD/NAD(P)-binding domain"/>
    <property type="match status" value="1"/>
</dbReference>
<protein>
    <submittedName>
        <fullName evidence="1">FAD-dependent oxidoreductase</fullName>
    </submittedName>
</protein>
<gene>
    <name evidence="1" type="ORF">F0U47_13330</name>
</gene>
<comment type="caution">
    <text evidence="1">The sequence shown here is derived from an EMBL/GenBank/DDBJ whole genome shotgun (WGS) entry which is preliminary data.</text>
</comment>
<reference evidence="1 2" key="2">
    <citation type="submission" date="2019-09" db="EMBL/GenBank/DDBJ databases">
        <authorList>
            <person name="Jin C."/>
        </authorList>
    </citation>
    <scope>NUCLEOTIDE SEQUENCE [LARGE SCALE GENOMIC DNA]</scope>
    <source>
        <strain evidence="1 2">BN140041</strain>
    </source>
</reference>
<dbReference type="Proteomes" id="UP000324351">
    <property type="component" value="Unassembled WGS sequence"/>
</dbReference>
<dbReference type="EMBL" id="VUJW01000008">
    <property type="protein sequence ID" value="KAA1426387.1"/>
    <property type="molecule type" value="Genomic_DNA"/>
</dbReference>
<sequence>MKILYGDEWRAFDLTGLSVGVLVPPDQAARIVPAVVGSARAVKVFQDSPVWVVPVAVPRVGPVVSLARLHLRMAVRDAWTRRLLTPGRFGSREVVVSPSYYRALEQPHCKLVAWPVYAIVEHGVRTAEGIEHRLDVLITANPLGKAKAA</sequence>
<name>A0A5B1M3K5_9ACTN</name>
<accession>A0A5B1M3K5</accession>
<evidence type="ECO:0000313" key="2">
    <source>
        <dbReference type="Proteomes" id="UP000324351"/>
    </source>
</evidence>
<keyword evidence="2" id="KW-1185">Reference proteome</keyword>
<proteinExistence type="predicted"/>
<dbReference type="RefSeq" id="WP_149750969.1">
    <property type="nucleotide sequence ID" value="NZ_VUJW01000008.1"/>
</dbReference>
<organism evidence="1 2">
    <name type="scientific">Nocardioides antri</name>
    <dbReference type="NCBI Taxonomy" id="2607659"/>
    <lineage>
        <taxon>Bacteria</taxon>
        <taxon>Bacillati</taxon>
        <taxon>Actinomycetota</taxon>
        <taxon>Actinomycetes</taxon>
        <taxon>Propionibacteriales</taxon>
        <taxon>Nocardioidaceae</taxon>
        <taxon>Nocardioides</taxon>
    </lineage>
</organism>
<dbReference type="InterPro" id="IPR036188">
    <property type="entry name" value="FAD/NAD-bd_sf"/>
</dbReference>
<dbReference type="AlphaFoldDB" id="A0A5B1M3K5"/>